<evidence type="ECO:0000256" key="7">
    <source>
        <dbReference type="SAM" id="Phobius"/>
    </source>
</evidence>
<keyword evidence="3 7" id="KW-0812">Transmembrane</keyword>
<dbReference type="SUPFAM" id="SSF103473">
    <property type="entry name" value="MFS general substrate transporter"/>
    <property type="match status" value="1"/>
</dbReference>
<comment type="caution">
    <text evidence="8">The sequence shown here is derived from an EMBL/GenBank/DDBJ whole genome shotgun (WGS) entry which is preliminary data.</text>
</comment>
<accession>A0ABP9GUV4</accession>
<dbReference type="Pfam" id="PF07690">
    <property type="entry name" value="MFS_1"/>
    <property type="match status" value="1"/>
</dbReference>
<evidence type="ECO:0000256" key="1">
    <source>
        <dbReference type="ARBA" id="ARBA00004651"/>
    </source>
</evidence>
<evidence type="ECO:0000256" key="4">
    <source>
        <dbReference type="ARBA" id="ARBA00022989"/>
    </source>
</evidence>
<feature type="transmembrane region" description="Helical" evidence="7">
    <location>
        <begin position="198"/>
        <end position="217"/>
    </location>
</feature>
<proteinExistence type="predicted"/>
<dbReference type="EMBL" id="BAABHS010000004">
    <property type="protein sequence ID" value="GAA4954125.1"/>
    <property type="molecule type" value="Genomic_DNA"/>
</dbReference>
<dbReference type="PANTHER" id="PTHR23513:SF17">
    <property type="entry name" value="MEMBRANE PROTEIN"/>
    <property type="match status" value="1"/>
</dbReference>
<feature type="transmembrane region" description="Helical" evidence="7">
    <location>
        <begin position="361"/>
        <end position="380"/>
    </location>
</feature>
<feature type="region of interest" description="Disordered" evidence="6">
    <location>
        <begin position="1"/>
        <end position="34"/>
    </location>
</feature>
<evidence type="ECO:0000256" key="5">
    <source>
        <dbReference type="ARBA" id="ARBA00023136"/>
    </source>
</evidence>
<reference evidence="9" key="1">
    <citation type="journal article" date="2019" name="Int. J. Syst. Evol. Microbiol.">
        <title>The Global Catalogue of Microorganisms (GCM) 10K type strain sequencing project: providing services to taxonomists for standard genome sequencing and annotation.</title>
        <authorList>
            <consortium name="The Broad Institute Genomics Platform"/>
            <consortium name="The Broad Institute Genome Sequencing Center for Infectious Disease"/>
            <person name="Wu L."/>
            <person name="Ma J."/>
        </authorList>
    </citation>
    <scope>NUCLEOTIDE SEQUENCE [LARGE SCALE GENOMIC DNA]</scope>
    <source>
        <strain evidence="9">JCM 17986</strain>
    </source>
</reference>
<evidence type="ECO:0000313" key="8">
    <source>
        <dbReference type="EMBL" id="GAA4954125.1"/>
    </source>
</evidence>
<evidence type="ECO:0000256" key="2">
    <source>
        <dbReference type="ARBA" id="ARBA00022475"/>
    </source>
</evidence>
<comment type="subcellular location">
    <subcellularLocation>
        <location evidence="1">Cell membrane</location>
        <topology evidence="1">Multi-pass membrane protein</topology>
    </subcellularLocation>
</comment>
<sequence>MTVHRSRRTTAPTPSVSGPDTAGAALSPAEAKPRRGPGAAVHRWLWAFTASLVGDQVWFLALSWSAVQTGGSGAAGLVLTLGTLPRAALMLSGGAIADRFGARRIVIGSDFVRCAVMVAAAALVVSASPGIALLAAVALLFGAVDALFMPAVGALPATLTTRDQFARVQGLRSLAQRAAAIAGAPVGGFVLAQGGVGAAFATSGGLFLVSLVLLLQVRPLHPEIVARNTAPCRAASEAPETSAVEAEPPAEPSAEHQGVRAGLRYVRSVPVVRGIIAVCILAELGFSAPMNIGVVLLSDERGWGPGGLGTLVGTWGAGAVATGLVLSVRGHLPHAGRVALAAGAVGAGGLALIGYGPTLPLAALGAFVLGLGSGLWGGVYSAMLQTYTDTRMLGRVVSLQMLGAVGLVPLTYAPAGLLADAAGSAAVFGAGAAISGLAVLAGFLSAPVRRAELPRPETADAVTRQAT</sequence>
<dbReference type="CDD" id="cd06173">
    <property type="entry name" value="MFS_MefA_like"/>
    <property type="match status" value="1"/>
</dbReference>
<feature type="region of interest" description="Disordered" evidence="6">
    <location>
        <begin position="236"/>
        <end position="257"/>
    </location>
</feature>
<feature type="transmembrane region" description="Helical" evidence="7">
    <location>
        <begin position="44"/>
        <end position="67"/>
    </location>
</feature>
<feature type="compositionally biased region" description="Low complexity" evidence="6">
    <location>
        <begin position="236"/>
        <end position="247"/>
    </location>
</feature>
<name>A0ABP9GUV4_9ACTN</name>
<dbReference type="PANTHER" id="PTHR23513">
    <property type="entry name" value="INTEGRAL MEMBRANE EFFLUX PROTEIN-RELATED"/>
    <property type="match status" value="1"/>
</dbReference>
<keyword evidence="9" id="KW-1185">Reference proteome</keyword>
<feature type="transmembrane region" description="Helical" evidence="7">
    <location>
        <begin position="338"/>
        <end position="355"/>
    </location>
</feature>
<feature type="transmembrane region" description="Helical" evidence="7">
    <location>
        <begin position="274"/>
        <end position="297"/>
    </location>
</feature>
<protein>
    <submittedName>
        <fullName evidence="8">MFS transporter</fullName>
    </submittedName>
</protein>
<dbReference type="Gene3D" id="1.20.1250.20">
    <property type="entry name" value="MFS general substrate transporter like domains"/>
    <property type="match status" value="1"/>
</dbReference>
<organism evidence="8 9">
    <name type="scientific">Yinghuangia aomiensis</name>
    <dbReference type="NCBI Taxonomy" id="676205"/>
    <lineage>
        <taxon>Bacteria</taxon>
        <taxon>Bacillati</taxon>
        <taxon>Actinomycetota</taxon>
        <taxon>Actinomycetes</taxon>
        <taxon>Kitasatosporales</taxon>
        <taxon>Streptomycetaceae</taxon>
        <taxon>Yinghuangia</taxon>
    </lineage>
</organism>
<feature type="compositionally biased region" description="Polar residues" evidence="6">
    <location>
        <begin position="9"/>
        <end position="18"/>
    </location>
</feature>
<dbReference type="Proteomes" id="UP001500466">
    <property type="component" value="Unassembled WGS sequence"/>
</dbReference>
<gene>
    <name evidence="8" type="ORF">GCM10023205_14670</name>
</gene>
<keyword evidence="4 7" id="KW-1133">Transmembrane helix</keyword>
<evidence type="ECO:0000313" key="9">
    <source>
        <dbReference type="Proteomes" id="UP001500466"/>
    </source>
</evidence>
<feature type="transmembrane region" description="Helical" evidence="7">
    <location>
        <begin position="73"/>
        <end position="93"/>
    </location>
</feature>
<dbReference type="InterPro" id="IPR011701">
    <property type="entry name" value="MFS"/>
</dbReference>
<feature type="transmembrane region" description="Helical" evidence="7">
    <location>
        <begin position="303"/>
        <end position="326"/>
    </location>
</feature>
<keyword evidence="2" id="KW-1003">Cell membrane</keyword>
<keyword evidence="5 7" id="KW-0472">Membrane</keyword>
<evidence type="ECO:0000256" key="3">
    <source>
        <dbReference type="ARBA" id="ARBA00022692"/>
    </source>
</evidence>
<feature type="transmembrane region" description="Helical" evidence="7">
    <location>
        <begin position="425"/>
        <end position="446"/>
    </location>
</feature>
<feature type="transmembrane region" description="Helical" evidence="7">
    <location>
        <begin position="392"/>
        <end position="413"/>
    </location>
</feature>
<evidence type="ECO:0000256" key="6">
    <source>
        <dbReference type="SAM" id="MobiDB-lite"/>
    </source>
</evidence>
<dbReference type="InterPro" id="IPR036259">
    <property type="entry name" value="MFS_trans_sf"/>
</dbReference>